<dbReference type="Proteomes" id="UP000503349">
    <property type="component" value="Chromosome 13"/>
</dbReference>
<accession>A0A6G1Q626</accession>
<dbReference type="AlphaFoldDB" id="A0A6G1Q626"/>
<reference evidence="2" key="2">
    <citation type="submission" date="2019-02" db="EMBL/GenBank/DDBJ databases">
        <title>Opniocepnalus argus Var Kimnra genome.</title>
        <authorList>
            <person name="Zhou C."/>
            <person name="Xiao S."/>
        </authorList>
    </citation>
    <scope>NUCLEOTIDE SEQUENCE [LARGE SCALE GENOMIC DNA]</scope>
</reference>
<evidence type="ECO:0000313" key="2">
    <source>
        <dbReference type="Proteomes" id="UP000503349"/>
    </source>
</evidence>
<reference evidence="1 2" key="1">
    <citation type="submission" date="2019-02" db="EMBL/GenBank/DDBJ databases">
        <title>Opniocepnalus argus genome.</title>
        <authorList>
            <person name="Zhou C."/>
            <person name="Xiao S."/>
        </authorList>
    </citation>
    <scope>NUCLEOTIDE SEQUENCE [LARGE SCALE GENOMIC DNA]</scope>
    <source>
        <strain evidence="1">OARG1902GOOAL</strain>
        <tissue evidence="1">Muscle</tissue>
    </source>
</reference>
<evidence type="ECO:0000313" key="1">
    <source>
        <dbReference type="EMBL" id="KAF3697854.1"/>
    </source>
</evidence>
<dbReference type="SUPFAM" id="SSF57850">
    <property type="entry name" value="RING/U-box"/>
    <property type="match status" value="1"/>
</dbReference>
<protein>
    <recommendedName>
        <fullName evidence="3">RING-type domain-containing protein</fullName>
    </recommendedName>
</protein>
<name>A0A6G1Q626_CHAAH</name>
<sequence>MCSDLTTTLEKCYDPEDSSLTFADREDDLDFLCEGFKSRRALMSCGHAVTPMSLTKWCRRLLEQGESKFVCGRSGCNVQWPYAEVCKMALLTPEEMKYFEKTMCTNSMSHYTKICPGCKSSVVGTKRYNLRVHSTAQKGQASDLCWQCLKKPKAPAPSSDRCENESFTNELLNTLRMCPEISLDSVKGVTGCPSMRACPTCGIMLQHDNKHCKKVVCPRCMNGFCFVCLKPTAVCLKNSSPYGPCSSGLAPRQTSIPVWQSSFE</sequence>
<organism evidence="1 2">
    <name type="scientific">Channa argus</name>
    <name type="common">Northern snakehead</name>
    <name type="synonym">Ophicephalus argus</name>
    <dbReference type="NCBI Taxonomy" id="215402"/>
    <lineage>
        <taxon>Eukaryota</taxon>
        <taxon>Metazoa</taxon>
        <taxon>Chordata</taxon>
        <taxon>Craniata</taxon>
        <taxon>Vertebrata</taxon>
        <taxon>Euteleostomi</taxon>
        <taxon>Actinopterygii</taxon>
        <taxon>Neopterygii</taxon>
        <taxon>Teleostei</taxon>
        <taxon>Neoteleostei</taxon>
        <taxon>Acanthomorphata</taxon>
        <taxon>Anabantaria</taxon>
        <taxon>Anabantiformes</taxon>
        <taxon>Channoidei</taxon>
        <taxon>Channidae</taxon>
        <taxon>Channa</taxon>
    </lineage>
</organism>
<gene>
    <name evidence="1" type="ORF">EXN66_Car013535</name>
</gene>
<dbReference type="EMBL" id="CM015724">
    <property type="protein sequence ID" value="KAF3697854.1"/>
    <property type="molecule type" value="Genomic_DNA"/>
</dbReference>
<keyword evidence="2" id="KW-1185">Reference proteome</keyword>
<dbReference type="OrthoDB" id="419317at2759"/>
<evidence type="ECO:0008006" key="3">
    <source>
        <dbReference type="Google" id="ProtNLM"/>
    </source>
</evidence>
<proteinExistence type="predicted"/>